<dbReference type="OrthoDB" id="10293467at2759"/>
<dbReference type="Proteomes" id="UP000195521">
    <property type="component" value="Unassembled WGS sequence"/>
</dbReference>
<keyword evidence="1" id="KW-0812">Transmembrane</keyword>
<dbReference type="GeneID" id="39745228"/>
<name>A0A1Y1JQE8_PLAGO</name>
<accession>A0A1Y1JQE8</accession>
<sequence length="257" mass="30053">MDKSIYKIAEYFDYCRERLNIHAVESDGTGGTWGNVCKEESYKKKLKELIGDNGDEEKICIQAMQYLGEVNAAEVDSLKEAGCNYLYYWIYDNIFKKDISKNENIKKIFIELIRIFREKIPDKDEIGEHITQSNEVPFVVDDLPKVEAIYNINKNDIYIKNACSSYKDEVFCEAIKGYVEKYNIIIKTQDRLIHEPIKIQTNTSCQYHIGVPIIITLIISLLTLVFIFLLYKFTKFGSFFRRTILRKGKNGIIWMNK</sequence>
<feature type="transmembrane region" description="Helical" evidence="1">
    <location>
        <begin position="209"/>
        <end position="231"/>
    </location>
</feature>
<gene>
    <name evidence="2" type="ORF">PGO_002880</name>
</gene>
<reference evidence="3" key="1">
    <citation type="submission" date="2017-04" db="EMBL/GenBank/DDBJ databases">
        <title>Plasmodium gonderi genome.</title>
        <authorList>
            <person name="Arisue N."/>
            <person name="Honma H."/>
            <person name="Kawai S."/>
            <person name="Tougan T."/>
            <person name="Tanabe K."/>
            <person name="Horii T."/>
        </authorList>
    </citation>
    <scope>NUCLEOTIDE SEQUENCE [LARGE SCALE GENOMIC DNA]</scope>
    <source>
        <strain evidence="3">ATCC 30045</strain>
    </source>
</reference>
<evidence type="ECO:0000313" key="2">
    <source>
        <dbReference type="EMBL" id="GAW84420.1"/>
    </source>
</evidence>
<dbReference type="AlphaFoldDB" id="A0A1Y1JQE8"/>
<keyword evidence="3" id="KW-1185">Reference proteome</keyword>
<comment type="caution">
    <text evidence="2">The sequence shown here is derived from an EMBL/GenBank/DDBJ whole genome shotgun (WGS) entry which is preliminary data.</text>
</comment>
<evidence type="ECO:0000313" key="3">
    <source>
        <dbReference type="Proteomes" id="UP000195521"/>
    </source>
</evidence>
<dbReference type="EMBL" id="BDQF01000310">
    <property type="protein sequence ID" value="GAW84420.1"/>
    <property type="molecule type" value="Genomic_DNA"/>
</dbReference>
<dbReference type="InterPro" id="IPR008780">
    <property type="entry name" value="Plasmodium_Vir"/>
</dbReference>
<evidence type="ECO:0000256" key="1">
    <source>
        <dbReference type="SAM" id="Phobius"/>
    </source>
</evidence>
<keyword evidence="1" id="KW-1133">Transmembrane helix</keyword>
<dbReference type="RefSeq" id="XP_028547009.1">
    <property type="nucleotide sequence ID" value="XM_028691208.1"/>
</dbReference>
<organism evidence="2 3">
    <name type="scientific">Plasmodium gonderi</name>
    <dbReference type="NCBI Taxonomy" id="77519"/>
    <lineage>
        <taxon>Eukaryota</taxon>
        <taxon>Sar</taxon>
        <taxon>Alveolata</taxon>
        <taxon>Apicomplexa</taxon>
        <taxon>Aconoidasida</taxon>
        <taxon>Haemosporida</taxon>
        <taxon>Plasmodiidae</taxon>
        <taxon>Plasmodium</taxon>
        <taxon>Plasmodium (Plasmodium)</taxon>
    </lineage>
</organism>
<dbReference type="Pfam" id="PF05795">
    <property type="entry name" value="Plasmodium_Vir"/>
    <property type="match status" value="1"/>
</dbReference>
<keyword evidence="1" id="KW-0472">Membrane</keyword>
<protein>
    <submittedName>
        <fullName evidence="2">Variable surface protein</fullName>
    </submittedName>
</protein>
<proteinExistence type="predicted"/>